<accession>A0A5J4JM33</accession>
<dbReference type="Proteomes" id="UP000391919">
    <property type="component" value="Unassembled WGS sequence"/>
</dbReference>
<evidence type="ECO:0000256" key="1">
    <source>
        <dbReference type="SAM" id="SignalP"/>
    </source>
</evidence>
<evidence type="ECO:0000313" key="3">
    <source>
        <dbReference type="EMBL" id="GER71710.1"/>
    </source>
</evidence>
<dbReference type="PANTHER" id="PTHR34385">
    <property type="entry name" value="D-ALANYL-D-ALANINE CARBOXYPEPTIDASE"/>
    <property type="match status" value="1"/>
</dbReference>
<dbReference type="SUPFAM" id="SSF55166">
    <property type="entry name" value="Hedgehog/DD-peptidase"/>
    <property type="match status" value="1"/>
</dbReference>
<gene>
    <name evidence="3" type="primary">yodJ</name>
    <name evidence="3" type="ORF">BpJC7_30130</name>
</gene>
<keyword evidence="3" id="KW-0378">Hydrolase</keyword>
<proteinExistence type="predicted"/>
<dbReference type="PANTHER" id="PTHR34385:SF1">
    <property type="entry name" value="PEPTIDOGLYCAN L-ALANYL-D-GLUTAMATE ENDOPEPTIDASE CWLK"/>
    <property type="match status" value="1"/>
</dbReference>
<evidence type="ECO:0000259" key="2">
    <source>
        <dbReference type="Pfam" id="PF02557"/>
    </source>
</evidence>
<keyword evidence="4" id="KW-1185">Reference proteome</keyword>
<dbReference type="RefSeq" id="WP_151681859.1">
    <property type="nucleotide sequence ID" value="NZ_BKZQ01000062.1"/>
</dbReference>
<feature type="chain" id="PRO_5038799903" evidence="1">
    <location>
        <begin position="21"/>
        <end position="265"/>
    </location>
</feature>
<dbReference type="PROSITE" id="PS51257">
    <property type="entry name" value="PROKAR_LIPOPROTEIN"/>
    <property type="match status" value="1"/>
</dbReference>
<feature type="signal peptide" evidence="1">
    <location>
        <begin position="1"/>
        <end position="20"/>
    </location>
</feature>
<reference evidence="3 4" key="1">
    <citation type="submission" date="2019-09" db="EMBL/GenBank/DDBJ databases">
        <title>Draft genome sequence of Bacillus sp. JC-7.</title>
        <authorList>
            <person name="Tanaka N."/>
            <person name="Shiwa Y."/>
            <person name="Fujita N."/>
            <person name="Tanasupawat S."/>
        </authorList>
    </citation>
    <scope>NUCLEOTIDE SEQUENCE [LARGE SCALE GENOMIC DNA]</scope>
    <source>
        <strain evidence="3 4">JC-7</strain>
    </source>
</reference>
<dbReference type="CDD" id="cd14852">
    <property type="entry name" value="LD-carboxypeptidase"/>
    <property type="match status" value="1"/>
</dbReference>
<dbReference type="InterPro" id="IPR003709">
    <property type="entry name" value="VanY-like_core_dom"/>
</dbReference>
<protein>
    <submittedName>
        <fullName evidence="3">Carboxypeptidase YodJ</fullName>
    </submittedName>
</protein>
<sequence length="265" mass="29865">MKRFLYIGLAVIVLAGCSISGWDETADNGSKTGTPLAKTTGTASNKKSNADLELKAKYFNKIKTVDGKKVIQNPGNILALVNKTYILGNYVPKDLVRPKVRFSFGNQDIEKSYMRKEAAHALEKMFAAAEKDSIYLYLASGYRSYTRQQAIYAAEVENSGEKYAEQAVAVPGSSEHQTGLAADITSQTENFLLTQKMGAHKEGIWLAKNAHKYGFILRYPKNKENITKYEYEPWHFRYVGKQAAAVIYKHGWTLEEYFEHVHKVE</sequence>
<name>A0A5J4JM33_9BACI</name>
<dbReference type="Gene3D" id="3.30.1380.10">
    <property type="match status" value="1"/>
</dbReference>
<dbReference type="InterPro" id="IPR058193">
    <property type="entry name" value="VanY/YodJ_core_dom"/>
</dbReference>
<keyword evidence="3" id="KW-0645">Protease</keyword>
<keyword evidence="1" id="KW-0732">Signal</keyword>
<dbReference type="EMBL" id="BKZQ01000062">
    <property type="protein sequence ID" value="GER71710.1"/>
    <property type="molecule type" value="Genomic_DNA"/>
</dbReference>
<organism evidence="3 4">
    <name type="scientific">Weizmannia acidilactici</name>
    <dbReference type="NCBI Taxonomy" id="2607726"/>
    <lineage>
        <taxon>Bacteria</taxon>
        <taxon>Bacillati</taxon>
        <taxon>Bacillota</taxon>
        <taxon>Bacilli</taxon>
        <taxon>Bacillales</taxon>
        <taxon>Bacillaceae</taxon>
        <taxon>Heyndrickxia</taxon>
    </lineage>
</organism>
<dbReference type="GO" id="GO:0004180">
    <property type="term" value="F:carboxypeptidase activity"/>
    <property type="evidence" value="ECO:0007669"/>
    <property type="project" value="UniProtKB-KW"/>
</dbReference>
<evidence type="ECO:0000313" key="4">
    <source>
        <dbReference type="Proteomes" id="UP000391919"/>
    </source>
</evidence>
<dbReference type="GO" id="GO:0006508">
    <property type="term" value="P:proteolysis"/>
    <property type="evidence" value="ECO:0007669"/>
    <property type="project" value="InterPro"/>
</dbReference>
<dbReference type="InterPro" id="IPR052179">
    <property type="entry name" value="DD-CPase-like"/>
</dbReference>
<dbReference type="Pfam" id="PF02557">
    <property type="entry name" value="VanY"/>
    <property type="match status" value="1"/>
</dbReference>
<feature type="domain" description="D-alanyl-D-alanine carboxypeptidase-like core" evidence="2">
    <location>
        <begin position="112"/>
        <end position="241"/>
    </location>
</feature>
<keyword evidence="3" id="KW-0121">Carboxypeptidase</keyword>
<dbReference type="AlphaFoldDB" id="A0A5J4JM33"/>
<comment type="caution">
    <text evidence="3">The sequence shown here is derived from an EMBL/GenBank/DDBJ whole genome shotgun (WGS) entry which is preliminary data.</text>
</comment>
<dbReference type="InterPro" id="IPR009045">
    <property type="entry name" value="Zn_M74/Hedgehog-like"/>
</dbReference>